<sequence length="81" mass="9187">MPVLPTPAEYKCSSEQLSLHTSDTHTQRRALSRHTHSSIQTHRGTRNQSTAKRCYWLADTDSSSSTLPTKLVENNSQKRPH</sequence>
<protein>
    <submittedName>
        <fullName evidence="2">Uncharacterized protein</fullName>
    </submittedName>
</protein>
<accession>A0ABV0ZMH5</accession>
<dbReference type="Proteomes" id="UP001469553">
    <property type="component" value="Unassembled WGS sequence"/>
</dbReference>
<reference evidence="2 3" key="1">
    <citation type="submission" date="2021-06" db="EMBL/GenBank/DDBJ databases">
        <authorList>
            <person name="Palmer J.M."/>
        </authorList>
    </citation>
    <scope>NUCLEOTIDE SEQUENCE [LARGE SCALE GENOMIC DNA]</scope>
    <source>
        <strain evidence="2 3">AS_MEX2019</strain>
        <tissue evidence="2">Muscle</tissue>
    </source>
</reference>
<keyword evidence="3" id="KW-1185">Reference proteome</keyword>
<feature type="region of interest" description="Disordered" evidence="1">
    <location>
        <begin position="1"/>
        <end position="81"/>
    </location>
</feature>
<proteinExistence type="predicted"/>
<evidence type="ECO:0000256" key="1">
    <source>
        <dbReference type="SAM" id="MobiDB-lite"/>
    </source>
</evidence>
<feature type="compositionally biased region" description="Basic residues" evidence="1">
    <location>
        <begin position="27"/>
        <end position="36"/>
    </location>
</feature>
<dbReference type="EMBL" id="JAHRIP010066810">
    <property type="protein sequence ID" value="MEQ2307069.1"/>
    <property type="molecule type" value="Genomic_DNA"/>
</dbReference>
<comment type="caution">
    <text evidence="2">The sequence shown here is derived from an EMBL/GenBank/DDBJ whole genome shotgun (WGS) entry which is preliminary data.</text>
</comment>
<evidence type="ECO:0000313" key="3">
    <source>
        <dbReference type="Proteomes" id="UP001469553"/>
    </source>
</evidence>
<name>A0ABV0ZMH5_9TELE</name>
<organism evidence="2 3">
    <name type="scientific">Ameca splendens</name>
    <dbReference type="NCBI Taxonomy" id="208324"/>
    <lineage>
        <taxon>Eukaryota</taxon>
        <taxon>Metazoa</taxon>
        <taxon>Chordata</taxon>
        <taxon>Craniata</taxon>
        <taxon>Vertebrata</taxon>
        <taxon>Euteleostomi</taxon>
        <taxon>Actinopterygii</taxon>
        <taxon>Neopterygii</taxon>
        <taxon>Teleostei</taxon>
        <taxon>Neoteleostei</taxon>
        <taxon>Acanthomorphata</taxon>
        <taxon>Ovalentaria</taxon>
        <taxon>Atherinomorphae</taxon>
        <taxon>Cyprinodontiformes</taxon>
        <taxon>Goodeidae</taxon>
        <taxon>Ameca</taxon>
    </lineage>
</organism>
<feature type="compositionally biased region" description="Polar residues" evidence="1">
    <location>
        <begin position="37"/>
        <end position="51"/>
    </location>
</feature>
<gene>
    <name evidence="2" type="ORF">AMECASPLE_014408</name>
</gene>
<feature type="compositionally biased region" description="Polar residues" evidence="1">
    <location>
        <begin position="60"/>
        <end position="81"/>
    </location>
</feature>
<evidence type="ECO:0000313" key="2">
    <source>
        <dbReference type="EMBL" id="MEQ2307069.1"/>
    </source>
</evidence>